<sequence>MHWEVLKTEKCSRWQYKKIVKKFITEEEAKSYKNSIQGYSELYFVSNK</sequence>
<protein>
    <submittedName>
        <fullName evidence="1">Uncharacterized protein</fullName>
    </submittedName>
</protein>
<evidence type="ECO:0000313" key="1">
    <source>
        <dbReference type="EMBL" id="PCH13636.1"/>
    </source>
</evidence>
<gene>
    <name evidence="1" type="ORF">A9Y57_00269</name>
</gene>
<dbReference type="Proteomes" id="UP000217465">
    <property type="component" value="Unassembled WGS sequence"/>
</dbReference>
<evidence type="ECO:0000313" key="2">
    <source>
        <dbReference type="Proteomes" id="UP000217465"/>
    </source>
</evidence>
<comment type="caution">
    <text evidence="1">The sequence shown here is derived from an EMBL/GenBank/DDBJ whole genome shotgun (WGS) entry which is preliminary data.</text>
</comment>
<proteinExistence type="predicted"/>
<accession>A0A0E2USD1</accession>
<dbReference type="AlphaFoldDB" id="A0A0E2USD1"/>
<organism evidence="1 2">
    <name type="scientific">Streptococcus parauberis</name>
    <dbReference type="NCBI Taxonomy" id="1348"/>
    <lineage>
        <taxon>Bacteria</taxon>
        <taxon>Bacillati</taxon>
        <taxon>Bacillota</taxon>
        <taxon>Bacilli</taxon>
        <taxon>Lactobacillales</taxon>
        <taxon>Streptococcaceae</taxon>
        <taxon>Streptococcus</taxon>
    </lineage>
</organism>
<dbReference type="EMBL" id="NSGR01000004">
    <property type="protein sequence ID" value="PCH13636.1"/>
    <property type="molecule type" value="Genomic_DNA"/>
</dbReference>
<name>A0A0E2USD1_9STRE</name>
<reference evidence="1 2" key="1">
    <citation type="submission" date="2016-06" db="EMBL/GenBank/DDBJ databases">
        <authorList>
            <person name="Haines A.N."/>
            <person name="Council K.R."/>
        </authorList>
    </citation>
    <scope>NUCLEOTIDE SEQUENCE [LARGE SCALE GENOMIC DNA]</scope>
    <source>
        <strain evidence="1 2">SP158-29</strain>
    </source>
</reference>
<dbReference type="RefSeq" id="WP_165848363.1">
    <property type="nucleotide sequence ID" value="NZ_BAWT01000011.1"/>
</dbReference>